<protein>
    <submittedName>
        <fullName evidence="1">Uncharacterized protein</fullName>
    </submittedName>
</protein>
<sequence length="93" mass="9699">MQKVLYGDCTGGPASTSVRICELDGESCSFEADAAPSASRDMLNGPLTLWIGAVGPFHATATHTGATPAGASRYLARFVEPLDTAIVRHFSSI</sequence>
<proteinExistence type="predicted"/>
<comment type="caution">
    <text evidence="1">The sequence shown here is derived from an EMBL/GenBank/DDBJ whole genome shotgun (WGS) entry which is preliminary data.</text>
</comment>
<dbReference type="AlphaFoldDB" id="A0A931HFC2"/>
<dbReference type="Proteomes" id="UP000617634">
    <property type="component" value="Unassembled WGS sequence"/>
</dbReference>
<evidence type="ECO:0000313" key="2">
    <source>
        <dbReference type="Proteomes" id="UP000617634"/>
    </source>
</evidence>
<reference evidence="1" key="1">
    <citation type="submission" date="2020-11" db="EMBL/GenBank/DDBJ databases">
        <title>Novosphingobium aureum sp. nov., a marine bacterium isolated from sediment of a salt flat.</title>
        <authorList>
            <person name="Yoo Y."/>
            <person name="Kim J.-J."/>
        </authorList>
    </citation>
    <scope>NUCLEOTIDE SEQUENCE</scope>
    <source>
        <strain evidence="1">YJ-S2-02</strain>
    </source>
</reference>
<keyword evidence="2" id="KW-1185">Reference proteome</keyword>
<dbReference type="EMBL" id="JADZGI010000002">
    <property type="protein sequence ID" value="MBH0114321.1"/>
    <property type="molecule type" value="Genomic_DNA"/>
</dbReference>
<organism evidence="1 2">
    <name type="scientific">Novosphingobium aureum</name>
    <dbReference type="NCBI Taxonomy" id="2792964"/>
    <lineage>
        <taxon>Bacteria</taxon>
        <taxon>Pseudomonadati</taxon>
        <taxon>Pseudomonadota</taxon>
        <taxon>Alphaproteobacteria</taxon>
        <taxon>Sphingomonadales</taxon>
        <taxon>Sphingomonadaceae</taxon>
        <taxon>Novosphingobium</taxon>
    </lineage>
</organism>
<evidence type="ECO:0000313" key="1">
    <source>
        <dbReference type="EMBL" id="MBH0114321.1"/>
    </source>
</evidence>
<name>A0A931HFC2_9SPHN</name>
<gene>
    <name evidence="1" type="ORF">I5E68_15350</name>
</gene>
<dbReference type="RefSeq" id="WP_197165523.1">
    <property type="nucleotide sequence ID" value="NZ_JADZGI010000002.1"/>
</dbReference>
<accession>A0A931HFC2</accession>